<dbReference type="InterPro" id="IPR036515">
    <property type="entry name" value="Transposase_17_sf"/>
</dbReference>
<dbReference type="RefSeq" id="WP_145290779.1">
    <property type="nucleotide sequence ID" value="NZ_CP036291.1"/>
</dbReference>
<dbReference type="KEGG" id="pnd:Pla175_44740"/>
<dbReference type="EMBL" id="CP036291">
    <property type="protein sequence ID" value="QDU91057.1"/>
    <property type="molecule type" value="Genomic_DNA"/>
</dbReference>
<accession>A0A518DHV0</accession>
<sequence>MEEPRGFRLKVFDPREDFEVVQRRLPHWSQAGVVTFLTWRTWDSIPESVLQPWLLQRRDHTGKASEIDSSNRWNEHLDACYGACVLRRPEMSAIVADSLMHFDGDRYERTDFVVMPNHVHVLVAFPNDDRMLRQCKSWKRFTAKEINRHLVQEGRFWQDDGFDHLVRSAEQFVYLRKYIAENGPRAKLLPHEYRHYSKPM</sequence>
<keyword evidence="3" id="KW-1185">Reference proteome</keyword>
<evidence type="ECO:0000313" key="3">
    <source>
        <dbReference type="Proteomes" id="UP000317429"/>
    </source>
</evidence>
<dbReference type="AlphaFoldDB" id="A0A518DHV0"/>
<dbReference type="GO" id="GO:0004803">
    <property type="term" value="F:transposase activity"/>
    <property type="evidence" value="ECO:0007669"/>
    <property type="project" value="InterPro"/>
</dbReference>
<organism evidence="2 3">
    <name type="scientific">Pirellulimonas nuda</name>
    <dbReference type="NCBI Taxonomy" id="2528009"/>
    <lineage>
        <taxon>Bacteria</taxon>
        <taxon>Pseudomonadati</taxon>
        <taxon>Planctomycetota</taxon>
        <taxon>Planctomycetia</taxon>
        <taxon>Pirellulales</taxon>
        <taxon>Lacipirellulaceae</taxon>
        <taxon>Pirellulimonas</taxon>
    </lineage>
</organism>
<protein>
    <submittedName>
        <fullName evidence="2">Transposase IS200 like protein</fullName>
    </submittedName>
</protein>
<dbReference type="Pfam" id="PF01797">
    <property type="entry name" value="Y1_Tnp"/>
    <property type="match status" value="1"/>
</dbReference>
<dbReference type="GO" id="GO:0006313">
    <property type="term" value="P:DNA transposition"/>
    <property type="evidence" value="ECO:0007669"/>
    <property type="project" value="InterPro"/>
</dbReference>
<dbReference type="Proteomes" id="UP000317429">
    <property type="component" value="Chromosome"/>
</dbReference>
<gene>
    <name evidence="2" type="ORF">Pla175_44740</name>
</gene>
<feature type="domain" description="Transposase IS200-like" evidence="1">
    <location>
        <begin position="30"/>
        <end position="182"/>
    </location>
</feature>
<dbReference type="PANTHER" id="PTHR36966">
    <property type="entry name" value="REP-ASSOCIATED TYROSINE TRANSPOSASE"/>
    <property type="match status" value="1"/>
</dbReference>
<dbReference type="InterPro" id="IPR052715">
    <property type="entry name" value="RAYT_transposase"/>
</dbReference>
<dbReference type="GO" id="GO:0043565">
    <property type="term" value="F:sequence-specific DNA binding"/>
    <property type="evidence" value="ECO:0007669"/>
    <property type="project" value="TreeGrafter"/>
</dbReference>
<dbReference type="SUPFAM" id="SSF143422">
    <property type="entry name" value="Transposase IS200-like"/>
    <property type="match status" value="1"/>
</dbReference>
<dbReference type="SMART" id="SM01321">
    <property type="entry name" value="Y1_Tnp"/>
    <property type="match status" value="1"/>
</dbReference>
<proteinExistence type="predicted"/>
<dbReference type="PANTHER" id="PTHR36966:SF1">
    <property type="entry name" value="REP-ASSOCIATED TYROSINE TRANSPOSASE"/>
    <property type="match status" value="1"/>
</dbReference>
<reference evidence="2 3" key="1">
    <citation type="submission" date="2019-02" db="EMBL/GenBank/DDBJ databases">
        <title>Deep-cultivation of Planctomycetes and their phenomic and genomic characterization uncovers novel biology.</title>
        <authorList>
            <person name="Wiegand S."/>
            <person name="Jogler M."/>
            <person name="Boedeker C."/>
            <person name="Pinto D."/>
            <person name="Vollmers J."/>
            <person name="Rivas-Marin E."/>
            <person name="Kohn T."/>
            <person name="Peeters S.H."/>
            <person name="Heuer A."/>
            <person name="Rast P."/>
            <person name="Oberbeckmann S."/>
            <person name="Bunk B."/>
            <person name="Jeske O."/>
            <person name="Meyerdierks A."/>
            <person name="Storesund J.E."/>
            <person name="Kallscheuer N."/>
            <person name="Luecker S."/>
            <person name="Lage O.M."/>
            <person name="Pohl T."/>
            <person name="Merkel B.J."/>
            <person name="Hornburger P."/>
            <person name="Mueller R.-W."/>
            <person name="Bruemmer F."/>
            <person name="Labrenz M."/>
            <person name="Spormann A.M."/>
            <person name="Op den Camp H."/>
            <person name="Overmann J."/>
            <person name="Amann R."/>
            <person name="Jetten M.S.M."/>
            <person name="Mascher T."/>
            <person name="Medema M.H."/>
            <person name="Devos D.P."/>
            <person name="Kaster A.-K."/>
            <person name="Ovreas L."/>
            <person name="Rohde M."/>
            <person name="Galperin M.Y."/>
            <person name="Jogler C."/>
        </authorList>
    </citation>
    <scope>NUCLEOTIDE SEQUENCE [LARGE SCALE GENOMIC DNA]</scope>
    <source>
        <strain evidence="2 3">Pla175</strain>
    </source>
</reference>
<dbReference type="InterPro" id="IPR002686">
    <property type="entry name" value="Transposase_17"/>
</dbReference>
<dbReference type="Gene3D" id="3.30.70.1290">
    <property type="entry name" value="Transposase IS200-like"/>
    <property type="match status" value="1"/>
</dbReference>
<name>A0A518DHV0_9BACT</name>
<evidence type="ECO:0000313" key="2">
    <source>
        <dbReference type="EMBL" id="QDU91057.1"/>
    </source>
</evidence>
<dbReference type="OrthoDB" id="9794403at2"/>
<evidence type="ECO:0000259" key="1">
    <source>
        <dbReference type="SMART" id="SM01321"/>
    </source>
</evidence>